<dbReference type="AlphaFoldDB" id="A0AAI8VV77"/>
<evidence type="ECO:0000313" key="2">
    <source>
        <dbReference type="Proteomes" id="UP001295740"/>
    </source>
</evidence>
<reference evidence="1" key="1">
    <citation type="submission" date="2023-10" db="EMBL/GenBank/DDBJ databases">
        <authorList>
            <person name="Hackl T."/>
        </authorList>
    </citation>
    <scope>NUCLEOTIDE SEQUENCE</scope>
</reference>
<proteinExistence type="predicted"/>
<gene>
    <name evidence="1" type="ORF">KHLLAP_LOCUS12139</name>
</gene>
<name>A0AAI8VV77_9PEZI</name>
<organism evidence="1 2">
    <name type="scientific">Anthostomella pinea</name>
    <dbReference type="NCBI Taxonomy" id="933095"/>
    <lineage>
        <taxon>Eukaryota</taxon>
        <taxon>Fungi</taxon>
        <taxon>Dikarya</taxon>
        <taxon>Ascomycota</taxon>
        <taxon>Pezizomycotina</taxon>
        <taxon>Sordariomycetes</taxon>
        <taxon>Xylariomycetidae</taxon>
        <taxon>Xylariales</taxon>
        <taxon>Xylariaceae</taxon>
        <taxon>Anthostomella</taxon>
    </lineage>
</organism>
<sequence length="84" mass="9347">MHDEAEERTQGPCQLAHGHWGELRDVICTPNPDASASQPANQLANAIFWNITLRMVVRPQTLDWTPVGKQVLAANEGECVLLER</sequence>
<keyword evidence="2" id="KW-1185">Reference proteome</keyword>
<accession>A0AAI8VV77</accession>
<dbReference type="EMBL" id="CAUWAG010000018">
    <property type="protein sequence ID" value="CAJ2511671.1"/>
    <property type="molecule type" value="Genomic_DNA"/>
</dbReference>
<dbReference type="Proteomes" id="UP001295740">
    <property type="component" value="Unassembled WGS sequence"/>
</dbReference>
<comment type="caution">
    <text evidence="1">The sequence shown here is derived from an EMBL/GenBank/DDBJ whole genome shotgun (WGS) entry which is preliminary data.</text>
</comment>
<evidence type="ECO:0000313" key="1">
    <source>
        <dbReference type="EMBL" id="CAJ2511671.1"/>
    </source>
</evidence>
<protein>
    <submittedName>
        <fullName evidence="1">Uu.00g072960.m01.CDS01</fullName>
    </submittedName>
</protein>